<gene>
    <name evidence="3" type="ORF">D7X32_01695</name>
</gene>
<keyword evidence="2" id="KW-0472">Membrane</keyword>
<feature type="transmembrane region" description="Helical" evidence="2">
    <location>
        <begin position="130"/>
        <end position="153"/>
    </location>
</feature>
<dbReference type="AlphaFoldDB" id="A0A3A8KTC4"/>
<feature type="transmembrane region" description="Helical" evidence="2">
    <location>
        <begin position="177"/>
        <end position="197"/>
    </location>
</feature>
<evidence type="ECO:0000256" key="2">
    <source>
        <dbReference type="SAM" id="Phobius"/>
    </source>
</evidence>
<organism evidence="3 4">
    <name type="scientific">Corallococcus carmarthensis</name>
    <dbReference type="NCBI Taxonomy" id="2316728"/>
    <lineage>
        <taxon>Bacteria</taxon>
        <taxon>Pseudomonadati</taxon>
        <taxon>Myxococcota</taxon>
        <taxon>Myxococcia</taxon>
        <taxon>Myxococcales</taxon>
        <taxon>Cystobacterineae</taxon>
        <taxon>Myxococcaceae</taxon>
        <taxon>Corallococcus</taxon>
    </lineage>
</organism>
<protein>
    <submittedName>
        <fullName evidence="3">Uncharacterized protein</fullName>
    </submittedName>
</protein>
<name>A0A3A8KTC4_9BACT</name>
<feature type="compositionally biased region" description="Polar residues" evidence="1">
    <location>
        <begin position="1"/>
        <end position="19"/>
    </location>
</feature>
<comment type="caution">
    <text evidence="3">The sequence shown here is derived from an EMBL/GenBank/DDBJ whole genome shotgun (WGS) entry which is preliminary data.</text>
</comment>
<reference evidence="4" key="1">
    <citation type="submission" date="2018-09" db="EMBL/GenBank/DDBJ databases">
        <authorList>
            <person name="Livingstone P.G."/>
            <person name="Whitworth D.E."/>
        </authorList>
    </citation>
    <scope>NUCLEOTIDE SEQUENCE [LARGE SCALE GENOMIC DNA]</scope>
    <source>
        <strain evidence="4">CA043D</strain>
    </source>
</reference>
<keyword evidence="4" id="KW-1185">Reference proteome</keyword>
<feature type="region of interest" description="Disordered" evidence="1">
    <location>
        <begin position="1"/>
        <end position="31"/>
    </location>
</feature>
<dbReference type="EMBL" id="RAWE01000003">
    <property type="protein sequence ID" value="RKH07501.1"/>
    <property type="molecule type" value="Genomic_DNA"/>
</dbReference>
<sequence length="272" mass="29700">MHTMSRSQSRQANPSSEATTDIAGPEAGAAAPSLKALVEAVRAPDTTQADTDLLLAALGRAPTGEETPRDRTDLLLELMAPGAPVGDLRARNGVTVRHAAKEALLELGHPYALELPPEVVELEARRRTRLGGFGAAVTTASMLYQTGLFYVVLLHDAVVHRQHSIHLPPEQLTRHNVVPWALMTLTAVLPGLVSLGGHALKRRWLQNTGWLLIMAQALFWSGFTCLSLENIGPSSYTLFMPWHLACWSAWVTRPLPKSPLNPFAFSFRRSAR</sequence>
<evidence type="ECO:0000256" key="1">
    <source>
        <dbReference type="SAM" id="MobiDB-lite"/>
    </source>
</evidence>
<keyword evidence="2" id="KW-1133">Transmembrane helix</keyword>
<accession>A0A3A8KTC4</accession>
<evidence type="ECO:0000313" key="3">
    <source>
        <dbReference type="EMBL" id="RKH07501.1"/>
    </source>
</evidence>
<feature type="transmembrane region" description="Helical" evidence="2">
    <location>
        <begin position="209"/>
        <end position="231"/>
    </location>
</feature>
<evidence type="ECO:0000313" key="4">
    <source>
        <dbReference type="Proteomes" id="UP000268313"/>
    </source>
</evidence>
<keyword evidence="2" id="KW-0812">Transmembrane</keyword>
<proteinExistence type="predicted"/>
<dbReference type="Proteomes" id="UP000268313">
    <property type="component" value="Unassembled WGS sequence"/>
</dbReference>